<dbReference type="EMBL" id="LAZR01005404">
    <property type="protein sequence ID" value="KKN00197.1"/>
    <property type="molecule type" value="Genomic_DNA"/>
</dbReference>
<protein>
    <submittedName>
        <fullName evidence="1">Uncharacterized protein</fullName>
    </submittedName>
</protein>
<proteinExistence type="predicted"/>
<name>A0A0F9MLJ3_9ZZZZ</name>
<dbReference type="AlphaFoldDB" id="A0A0F9MLJ3"/>
<gene>
    <name evidence="1" type="ORF">LCGC14_1140230</name>
</gene>
<organism evidence="1">
    <name type="scientific">marine sediment metagenome</name>
    <dbReference type="NCBI Taxonomy" id="412755"/>
    <lineage>
        <taxon>unclassified sequences</taxon>
        <taxon>metagenomes</taxon>
        <taxon>ecological metagenomes</taxon>
    </lineage>
</organism>
<accession>A0A0F9MLJ3</accession>
<evidence type="ECO:0000313" key="1">
    <source>
        <dbReference type="EMBL" id="KKN00197.1"/>
    </source>
</evidence>
<sequence>MTQDINDVLKPLNEEQLQGLRDSLGGIKIVRKAIIKARSAGIDTTDLEADTDHNESRLKKILTVYDPSFRG</sequence>
<comment type="caution">
    <text evidence="1">The sequence shown here is derived from an EMBL/GenBank/DDBJ whole genome shotgun (WGS) entry which is preliminary data.</text>
</comment>
<reference evidence="1" key="1">
    <citation type="journal article" date="2015" name="Nature">
        <title>Complex archaea that bridge the gap between prokaryotes and eukaryotes.</title>
        <authorList>
            <person name="Spang A."/>
            <person name="Saw J.H."/>
            <person name="Jorgensen S.L."/>
            <person name="Zaremba-Niedzwiedzka K."/>
            <person name="Martijn J."/>
            <person name="Lind A.E."/>
            <person name="van Eijk R."/>
            <person name="Schleper C."/>
            <person name="Guy L."/>
            <person name="Ettema T.J."/>
        </authorList>
    </citation>
    <scope>NUCLEOTIDE SEQUENCE</scope>
</reference>